<proteinExistence type="inferred from homology"/>
<evidence type="ECO:0000313" key="4">
    <source>
        <dbReference type="EMBL" id="WVZ49509.1"/>
    </source>
</evidence>
<dbReference type="InterPro" id="IPR011332">
    <property type="entry name" value="Ribosomal_zn-bd"/>
</dbReference>
<gene>
    <name evidence="4" type="ORF">U9M48_000860</name>
</gene>
<dbReference type="SUPFAM" id="SSF48403">
    <property type="entry name" value="Ankyrin repeat"/>
    <property type="match status" value="1"/>
</dbReference>
<keyword evidence="2" id="KW-0689">Ribosomal protein</keyword>
<dbReference type="AlphaFoldDB" id="A0AAQ3PIL7"/>
<dbReference type="GO" id="GO:0005840">
    <property type="term" value="C:ribosome"/>
    <property type="evidence" value="ECO:0007669"/>
    <property type="project" value="UniProtKB-KW"/>
</dbReference>
<organism evidence="4 5">
    <name type="scientific">Paspalum notatum var. saurae</name>
    <dbReference type="NCBI Taxonomy" id="547442"/>
    <lineage>
        <taxon>Eukaryota</taxon>
        <taxon>Viridiplantae</taxon>
        <taxon>Streptophyta</taxon>
        <taxon>Embryophyta</taxon>
        <taxon>Tracheophyta</taxon>
        <taxon>Spermatophyta</taxon>
        <taxon>Magnoliopsida</taxon>
        <taxon>Liliopsida</taxon>
        <taxon>Poales</taxon>
        <taxon>Poaceae</taxon>
        <taxon>PACMAD clade</taxon>
        <taxon>Panicoideae</taxon>
        <taxon>Andropogonodae</taxon>
        <taxon>Paspaleae</taxon>
        <taxon>Paspalinae</taxon>
        <taxon>Paspalum</taxon>
    </lineage>
</organism>
<dbReference type="SUPFAM" id="SSF57829">
    <property type="entry name" value="Zn-binding ribosomal proteins"/>
    <property type="match status" value="1"/>
</dbReference>
<dbReference type="PANTHER" id="PTHR10369">
    <property type="entry name" value="60S RIBOSOMAL PROTEIN L36A/L44"/>
    <property type="match status" value="1"/>
</dbReference>
<sequence length="211" mass="23618">MRRCAPGLRRVGEAMPASRRGRALELITGVKMPYPMVEGQLAFQALVSTRQELQWHGLYKFTKVNVPKTEKTYCKNKECRKHTVQKVTRYKMVRPSLSSRRRPSPLPSAAAAAVATLPPGGCGRGSEVDVDGKLVQQPADVVRRLARQKDRKGDTPMHLTAHFNRVEILEVMLDFDQSLGYVTSEWNGNVPLLFSAASRGHVEFARALLKH</sequence>
<accession>A0AAQ3PIL7</accession>
<dbReference type="InterPro" id="IPR002110">
    <property type="entry name" value="Ankyrin_rpt"/>
</dbReference>
<evidence type="ECO:0000256" key="3">
    <source>
        <dbReference type="ARBA" id="ARBA00023274"/>
    </source>
</evidence>
<dbReference type="Pfam" id="PF12796">
    <property type="entry name" value="Ank_2"/>
    <property type="match status" value="1"/>
</dbReference>
<dbReference type="GO" id="GO:1990904">
    <property type="term" value="C:ribonucleoprotein complex"/>
    <property type="evidence" value="ECO:0007669"/>
    <property type="project" value="UniProtKB-KW"/>
</dbReference>
<keyword evidence="5" id="KW-1185">Reference proteome</keyword>
<name>A0AAQ3PIL7_PASNO</name>
<keyword evidence="3" id="KW-0687">Ribonucleoprotein</keyword>
<evidence type="ECO:0000313" key="5">
    <source>
        <dbReference type="Proteomes" id="UP001341281"/>
    </source>
</evidence>
<protein>
    <submittedName>
        <fullName evidence="4">Uncharacterized protein</fullName>
    </submittedName>
</protein>
<dbReference type="Proteomes" id="UP001341281">
    <property type="component" value="Chromosome 01"/>
</dbReference>
<dbReference type="InterPro" id="IPR053708">
    <property type="entry name" value="Ribosomal_LSU_eL42"/>
</dbReference>
<dbReference type="Gene3D" id="1.25.40.20">
    <property type="entry name" value="Ankyrin repeat-containing domain"/>
    <property type="match status" value="1"/>
</dbReference>
<evidence type="ECO:0000256" key="2">
    <source>
        <dbReference type="ARBA" id="ARBA00022980"/>
    </source>
</evidence>
<dbReference type="InterPro" id="IPR036770">
    <property type="entry name" value="Ankyrin_rpt-contain_sf"/>
</dbReference>
<dbReference type="InterPro" id="IPR000552">
    <property type="entry name" value="Ribosomal_eL44"/>
</dbReference>
<dbReference type="GO" id="GO:0006412">
    <property type="term" value="P:translation"/>
    <property type="evidence" value="ECO:0007669"/>
    <property type="project" value="InterPro"/>
</dbReference>
<dbReference type="Gene3D" id="3.10.450.80">
    <property type="match status" value="1"/>
</dbReference>
<dbReference type="EMBL" id="CP144745">
    <property type="protein sequence ID" value="WVZ49509.1"/>
    <property type="molecule type" value="Genomic_DNA"/>
</dbReference>
<evidence type="ECO:0000256" key="1">
    <source>
        <dbReference type="ARBA" id="ARBA00009364"/>
    </source>
</evidence>
<comment type="similarity">
    <text evidence="1">Belongs to the eukaryotic ribosomal protein eL42 family.</text>
</comment>
<reference evidence="4 5" key="1">
    <citation type="submission" date="2024-02" db="EMBL/GenBank/DDBJ databases">
        <title>High-quality chromosome-scale genome assembly of Pensacola bahiagrass (Paspalum notatum Flugge var. saurae).</title>
        <authorList>
            <person name="Vega J.M."/>
            <person name="Podio M."/>
            <person name="Orjuela J."/>
            <person name="Siena L.A."/>
            <person name="Pessino S.C."/>
            <person name="Combes M.C."/>
            <person name="Mariac C."/>
            <person name="Albertini E."/>
            <person name="Pupilli F."/>
            <person name="Ortiz J.P.A."/>
            <person name="Leblanc O."/>
        </authorList>
    </citation>
    <scope>NUCLEOTIDE SEQUENCE [LARGE SCALE GENOMIC DNA]</scope>
    <source>
        <strain evidence="4">R1</strain>
        <tissue evidence="4">Leaf</tissue>
    </source>
</reference>
<dbReference type="GO" id="GO:0003735">
    <property type="term" value="F:structural constituent of ribosome"/>
    <property type="evidence" value="ECO:0007669"/>
    <property type="project" value="InterPro"/>
</dbReference>